<keyword evidence="2" id="KW-1185">Reference proteome</keyword>
<evidence type="ECO:0000313" key="1">
    <source>
        <dbReference type="EMBL" id="ALV07774.1"/>
    </source>
</evidence>
<gene>
    <name evidence="1" type="ORF">RD2015_3316</name>
</gene>
<dbReference type="KEGG" id="rdp:RD2015_3316"/>
<reference evidence="1 2" key="1">
    <citation type="submission" date="2015-12" db="EMBL/GenBank/DDBJ databases">
        <title>Complete genome of Roseateles depolymerans KCTC 42856.</title>
        <authorList>
            <person name="Kim K.M."/>
        </authorList>
    </citation>
    <scope>NUCLEOTIDE SEQUENCE [LARGE SCALE GENOMIC DNA]</scope>
    <source>
        <strain evidence="1 2">KCTC 42856</strain>
    </source>
</reference>
<sequence precursor="true">MKLKLLATAAVGAAALMLGQTPEGTIGVMSQAAAQVRPDVGKHLKAASDLLKAGKAVEAMAKIREAEAVPGRNADENAALEGLRISAASRTGDADAMVKGFDALNAAGRLPAAQKLPMMEAIAGTYLRAGNTAKALDWANKYFAAGGTSAAVKQIQASAQMKSGDVGPMLKDALAEIAADEKAGRAPSQQALNTAQWAANKKGDTATETQIIQKQLNYYPTKQLWAAVLGNLQSKKGFNASRYQTDVLRLRLATDNMTGANDYMELAQLAGAAGFPEEGKKALEKGFAAGVLKPTDDNGRPKRLADLLDKRVADAVAAQATNEQSARADRAGDDLVKLGLAQVQRGQKAAGLKLVDEGMAKGNFKRPDDAKLYQGLAQYLAGETAKAQATWRTVKGTDGSGDLAGLWLVVSRSGKK</sequence>
<dbReference type="EMBL" id="CP013729">
    <property type="protein sequence ID" value="ALV07774.1"/>
    <property type="molecule type" value="Genomic_DNA"/>
</dbReference>
<accession>A0A0U3L8Y8</accession>
<dbReference type="Proteomes" id="UP000060699">
    <property type="component" value="Chromosome"/>
</dbReference>
<dbReference type="RefSeq" id="WP_058935831.1">
    <property type="nucleotide sequence ID" value="NZ_CP013729.1"/>
</dbReference>
<dbReference type="OrthoDB" id="8875254at2"/>
<organism evidence="1 2">
    <name type="scientific">Roseateles depolymerans</name>
    <dbReference type="NCBI Taxonomy" id="76731"/>
    <lineage>
        <taxon>Bacteria</taxon>
        <taxon>Pseudomonadati</taxon>
        <taxon>Pseudomonadota</taxon>
        <taxon>Betaproteobacteria</taxon>
        <taxon>Burkholderiales</taxon>
        <taxon>Sphaerotilaceae</taxon>
        <taxon>Roseateles</taxon>
    </lineage>
</organism>
<dbReference type="AlphaFoldDB" id="A0A0U3L8Y8"/>
<proteinExistence type="predicted"/>
<evidence type="ECO:0000313" key="2">
    <source>
        <dbReference type="Proteomes" id="UP000060699"/>
    </source>
</evidence>
<dbReference type="STRING" id="76731.RD2015_3316"/>
<protein>
    <submittedName>
        <fullName evidence="1">Uncharacterized protein</fullName>
    </submittedName>
</protein>
<name>A0A0U3L8Y8_9BURK</name>